<organism evidence="2 3">
    <name type="scientific">Homarus americanus</name>
    <name type="common">American lobster</name>
    <dbReference type="NCBI Taxonomy" id="6706"/>
    <lineage>
        <taxon>Eukaryota</taxon>
        <taxon>Metazoa</taxon>
        <taxon>Ecdysozoa</taxon>
        <taxon>Arthropoda</taxon>
        <taxon>Crustacea</taxon>
        <taxon>Multicrustacea</taxon>
        <taxon>Malacostraca</taxon>
        <taxon>Eumalacostraca</taxon>
        <taxon>Eucarida</taxon>
        <taxon>Decapoda</taxon>
        <taxon>Pleocyemata</taxon>
        <taxon>Astacidea</taxon>
        <taxon>Nephropoidea</taxon>
        <taxon>Nephropidae</taxon>
        <taxon>Homarus</taxon>
    </lineage>
</organism>
<dbReference type="EMBL" id="JAHLQT010020073">
    <property type="protein sequence ID" value="KAG7168472.1"/>
    <property type="molecule type" value="Genomic_DNA"/>
</dbReference>
<evidence type="ECO:0000313" key="3">
    <source>
        <dbReference type="Proteomes" id="UP000747542"/>
    </source>
</evidence>
<sequence>MSKEFKLVDVSSLDTPRTPASVNWELCVICQDRKSEPLICPAASKRHDGGAGYKSLADNLLAFNELGEVVGVNIEGRDEGEGIERTLTTRHAKWHKSCRVRYDNLKLQLAQKRKESSGQEAGSGTSASSTKRTRSNTTCVDSMRNVLILDNRYHQVQTLGVDKHVRQAAELLEDTALLAQLSEGDMVAREAKYHKRCLAFLYNRARAVSETEKRETTYETVVSSLVLAEVVSYIEDTIDDKISAPVFKFTRLKERILAQFPNMQEHNKGRDILLAFEDDIGDALAKACEYDHDNDAVHLLRAAQIVRRDMFTEGQGSFSDKCQENSVSTLLMTLVSMILEGPSIDSPRQRSAASLTIAQLLKYNSVKHIRKEPHGVANVRRRVKQETPLPIYVGMLADKITDAPHVTSIILDGPAVVEMLKPGGSRKFQEDSTAVFIPYVESQLEYRSRLDLVWDCYSNRGKGIRRRVTASGPLPSNWQNFLRNSDNKEELFSFLSEQVMQLVVKESKQLVVTDKKQVLTVPPRKDTANLAPCNHEEADTRMMVHAADALECGHRRILIRTVDTDVVILAVALANERRKNRRYIAAHQIAKALGPEKSRALSVFHAITGCDTVSAFAGHSKKTAWATWNAFPEVTTAFLSLASTPSELPDGVLSTLERFIVLLYDRTSTCCDVNVLRKKLFSRNKSSLEDLPPTRAALEQHIKRAAYQAGHIWGQAAIAFVSLL</sequence>
<reference evidence="2" key="1">
    <citation type="journal article" date="2021" name="Sci. Adv.">
        <title>The American lobster genome reveals insights on longevity, neural, and immune adaptations.</title>
        <authorList>
            <person name="Polinski J.M."/>
            <person name="Zimin A.V."/>
            <person name="Clark K.F."/>
            <person name="Kohn A.B."/>
            <person name="Sadowski N."/>
            <person name="Timp W."/>
            <person name="Ptitsyn A."/>
            <person name="Khanna P."/>
            <person name="Romanova D.Y."/>
            <person name="Williams P."/>
            <person name="Greenwood S.J."/>
            <person name="Moroz L.L."/>
            <person name="Walt D.R."/>
            <person name="Bodnar A.G."/>
        </authorList>
    </citation>
    <scope>NUCLEOTIDE SEQUENCE</scope>
    <source>
        <strain evidence="2">GMGI-L3</strain>
    </source>
</reference>
<dbReference type="Proteomes" id="UP000747542">
    <property type="component" value="Unassembled WGS sequence"/>
</dbReference>
<accession>A0A8J5MYX4</accession>
<dbReference type="AlphaFoldDB" id="A0A8J5MYX4"/>
<dbReference type="PANTHER" id="PTHR47018">
    <property type="entry name" value="CXC DOMAIN-CONTAINING PROTEIN-RELATED"/>
    <property type="match status" value="1"/>
</dbReference>
<feature type="compositionally biased region" description="Polar residues" evidence="1">
    <location>
        <begin position="118"/>
        <end position="136"/>
    </location>
</feature>
<feature type="non-terminal residue" evidence="2">
    <location>
        <position position="724"/>
    </location>
</feature>
<feature type="region of interest" description="Disordered" evidence="1">
    <location>
        <begin position="112"/>
        <end position="136"/>
    </location>
</feature>
<evidence type="ECO:0000256" key="1">
    <source>
        <dbReference type="SAM" id="MobiDB-lite"/>
    </source>
</evidence>
<comment type="caution">
    <text evidence="2">The sequence shown here is derived from an EMBL/GenBank/DDBJ whole genome shotgun (WGS) entry which is preliminary data.</text>
</comment>
<name>A0A8J5MYX4_HOMAM</name>
<protein>
    <submittedName>
        <fullName evidence="2">Uncharacterized protein</fullName>
    </submittedName>
</protein>
<keyword evidence="3" id="KW-1185">Reference proteome</keyword>
<gene>
    <name evidence="2" type="ORF">Hamer_G002539</name>
</gene>
<proteinExistence type="predicted"/>
<evidence type="ECO:0000313" key="2">
    <source>
        <dbReference type="EMBL" id="KAG7168472.1"/>
    </source>
</evidence>